<reference evidence="4" key="2">
    <citation type="submission" date="2020-11" db="EMBL/GenBank/DDBJ databases">
        <authorList>
            <person name="McCartney M.A."/>
            <person name="Auch B."/>
            <person name="Kono T."/>
            <person name="Mallez S."/>
            <person name="Becker A."/>
            <person name="Gohl D.M."/>
            <person name="Silverstein K.A.T."/>
            <person name="Koren S."/>
            <person name="Bechman K.B."/>
            <person name="Herman A."/>
            <person name="Abrahante J.E."/>
            <person name="Garbe J."/>
        </authorList>
    </citation>
    <scope>NUCLEOTIDE SEQUENCE</scope>
    <source>
        <strain evidence="4">Duluth1</strain>
        <tissue evidence="4">Whole animal</tissue>
    </source>
</reference>
<organism evidence="4 5">
    <name type="scientific">Dreissena polymorpha</name>
    <name type="common">Zebra mussel</name>
    <name type="synonym">Mytilus polymorpha</name>
    <dbReference type="NCBI Taxonomy" id="45954"/>
    <lineage>
        <taxon>Eukaryota</taxon>
        <taxon>Metazoa</taxon>
        <taxon>Spiralia</taxon>
        <taxon>Lophotrochozoa</taxon>
        <taxon>Mollusca</taxon>
        <taxon>Bivalvia</taxon>
        <taxon>Autobranchia</taxon>
        <taxon>Heteroconchia</taxon>
        <taxon>Euheterodonta</taxon>
        <taxon>Imparidentia</taxon>
        <taxon>Neoheterodontei</taxon>
        <taxon>Myida</taxon>
        <taxon>Dreissenoidea</taxon>
        <taxon>Dreissenidae</taxon>
        <taxon>Dreissena</taxon>
    </lineage>
</organism>
<dbReference type="AlphaFoldDB" id="A0A9D4BZ68"/>
<feature type="region of interest" description="Disordered" evidence="1">
    <location>
        <begin position="548"/>
        <end position="572"/>
    </location>
</feature>
<dbReference type="OrthoDB" id="10001041at2759"/>
<keyword evidence="5" id="KW-1185">Reference proteome</keyword>
<keyword evidence="2" id="KW-0472">Membrane</keyword>
<dbReference type="InterPro" id="IPR001846">
    <property type="entry name" value="VWF_type-D"/>
</dbReference>
<keyword evidence="2" id="KW-0812">Transmembrane</keyword>
<evidence type="ECO:0000313" key="4">
    <source>
        <dbReference type="EMBL" id="KAH3713665.1"/>
    </source>
</evidence>
<evidence type="ECO:0000313" key="5">
    <source>
        <dbReference type="Proteomes" id="UP000828390"/>
    </source>
</evidence>
<evidence type="ECO:0000256" key="1">
    <source>
        <dbReference type="SAM" id="MobiDB-lite"/>
    </source>
</evidence>
<feature type="domain" description="VWFD" evidence="3">
    <location>
        <begin position="1"/>
        <end position="61"/>
    </location>
</feature>
<comment type="caution">
    <text evidence="4">The sequence shown here is derived from an EMBL/GenBank/DDBJ whole genome shotgun (WGS) entry which is preliminary data.</text>
</comment>
<dbReference type="Pfam" id="PF00094">
    <property type="entry name" value="VWD"/>
    <property type="match status" value="1"/>
</dbReference>
<evidence type="ECO:0000259" key="3">
    <source>
        <dbReference type="PROSITE" id="PS51233"/>
    </source>
</evidence>
<dbReference type="PROSITE" id="PS51233">
    <property type="entry name" value="VWFD"/>
    <property type="match status" value="1"/>
</dbReference>
<accession>A0A9D4BZ68</accession>
<keyword evidence="2" id="KW-1133">Transmembrane helix</keyword>
<evidence type="ECO:0000256" key="2">
    <source>
        <dbReference type="SAM" id="Phobius"/>
    </source>
</evidence>
<dbReference type="InterPro" id="IPR058727">
    <property type="entry name" value="Helical_Vwde"/>
</dbReference>
<feature type="transmembrane region" description="Helical" evidence="2">
    <location>
        <begin position="478"/>
        <end position="503"/>
    </location>
</feature>
<gene>
    <name evidence="4" type="ORF">DPMN_073462</name>
</gene>
<dbReference type="EMBL" id="JAIWYP010000014">
    <property type="protein sequence ID" value="KAH3713665.1"/>
    <property type="molecule type" value="Genomic_DNA"/>
</dbReference>
<proteinExistence type="predicted"/>
<name>A0A9D4BZ68_DREPO</name>
<protein>
    <recommendedName>
        <fullName evidence="3">VWFD domain-containing protein</fullName>
    </recommendedName>
</protein>
<sequence length="572" mass="63551">MNVDIYPSPHDFNQVEGLCGNYNGNPVDDFIMRDSGTLWTPSSDNSDRVWPWAVYPDEFSFSWDLTHKREESLLNPVVYENTLPWNRDQTYCICPGIPANNFQSVCSKHEDDSCKNPVLRRGQLITGTLLVFRDKRGADSKVKKHVVENHLKQRLEKMTKAWYNTVLHIRSKRGTTTANMSAEEARPYCDEAFLSCASVQAAKDQIDTDLEKTLEDCAFDMVMTGNSEWVTAHCDAQTQALQMEIQKNETIFEVFPEIVKLVKDNSCPSNCSSNGKCIEGTCHCFDGYGTDLCFIELSKPPTLQELGNNGTCDTGKGDICDCIPIVGDGFVETAICNVIIYETNENNVFTLSQSLSLACVYNDLNEVCAPVQDAKRRRKRSTQTINATMYQISVSNDAVNFCSPSKVVVLDGTCQDFFEDSAGNTVMILKPRYCYIEGRCVVEETPGDDSCMECKPASSTFEWTHVCHGSSKNVKRSMLGIAIGIAAGVLVLVGVIIVCVLVVKKQNTNRTVQARIDAGLYESTPAKLRLDPGKFSSKVAPMHVEGDGFVSELPESSERQRRNRIGPSMSSD</sequence>
<dbReference type="Gene3D" id="2.10.25.10">
    <property type="entry name" value="Laminin"/>
    <property type="match status" value="1"/>
</dbReference>
<dbReference type="Pfam" id="PF26129">
    <property type="entry name" value="Vwde"/>
    <property type="match status" value="1"/>
</dbReference>
<reference evidence="4" key="1">
    <citation type="journal article" date="2019" name="bioRxiv">
        <title>The Genome of the Zebra Mussel, Dreissena polymorpha: A Resource for Invasive Species Research.</title>
        <authorList>
            <person name="McCartney M.A."/>
            <person name="Auch B."/>
            <person name="Kono T."/>
            <person name="Mallez S."/>
            <person name="Zhang Y."/>
            <person name="Obille A."/>
            <person name="Becker A."/>
            <person name="Abrahante J.E."/>
            <person name="Garbe J."/>
            <person name="Badalamenti J.P."/>
            <person name="Herman A."/>
            <person name="Mangelson H."/>
            <person name="Liachko I."/>
            <person name="Sullivan S."/>
            <person name="Sone E.D."/>
            <person name="Koren S."/>
            <person name="Silverstein K.A.T."/>
            <person name="Beckman K.B."/>
            <person name="Gohl D.M."/>
        </authorList>
    </citation>
    <scope>NUCLEOTIDE SEQUENCE</scope>
    <source>
        <strain evidence="4">Duluth1</strain>
        <tissue evidence="4">Whole animal</tissue>
    </source>
</reference>
<dbReference type="Proteomes" id="UP000828390">
    <property type="component" value="Unassembled WGS sequence"/>
</dbReference>